<evidence type="ECO:0000256" key="1">
    <source>
        <dbReference type="ARBA" id="ARBA00001947"/>
    </source>
</evidence>
<keyword evidence="4" id="KW-0645">Protease</keyword>
<dbReference type="Pfam" id="PF02163">
    <property type="entry name" value="Peptidase_M50"/>
    <property type="match status" value="2"/>
</dbReference>
<reference evidence="14 15" key="2">
    <citation type="submission" date="2023-12" db="EMBL/GenBank/DDBJ databases">
        <title>Description of an unclassified Opitutus bacterium of Verrucomicrobiota.</title>
        <authorList>
            <person name="Zhang D.-F."/>
        </authorList>
    </citation>
    <scope>NUCLEOTIDE SEQUENCE [LARGE SCALE GENOMIC DNA]</scope>
    <source>
        <strain evidence="14 15">WL0086</strain>
    </source>
</reference>
<feature type="transmembrane region" description="Helical" evidence="12">
    <location>
        <begin position="98"/>
        <end position="116"/>
    </location>
</feature>
<comment type="subcellular location">
    <subcellularLocation>
        <location evidence="2">Membrane</location>
        <topology evidence="2">Multi-pass membrane protein</topology>
    </subcellularLocation>
</comment>
<evidence type="ECO:0000256" key="12">
    <source>
        <dbReference type="SAM" id="Phobius"/>
    </source>
</evidence>
<evidence type="ECO:0000256" key="8">
    <source>
        <dbReference type="ARBA" id="ARBA00022833"/>
    </source>
</evidence>
<keyword evidence="11 12" id="KW-0472">Membrane</keyword>
<gene>
    <name evidence="14" type="ORF">K1X11_001755</name>
</gene>
<dbReference type="InterPro" id="IPR008915">
    <property type="entry name" value="Peptidase_M50"/>
</dbReference>
<evidence type="ECO:0000256" key="5">
    <source>
        <dbReference type="ARBA" id="ARBA00022692"/>
    </source>
</evidence>
<evidence type="ECO:0000256" key="2">
    <source>
        <dbReference type="ARBA" id="ARBA00004141"/>
    </source>
</evidence>
<reference evidence="14 15" key="1">
    <citation type="submission" date="2021-08" db="EMBL/GenBank/DDBJ databases">
        <authorList>
            <person name="Zhang D."/>
            <person name="Zhang A."/>
            <person name="Wang L."/>
        </authorList>
    </citation>
    <scope>NUCLEOTIDE SEQUENCE [LARGE SCALE GENOMIC DNA]</scope>
    <source>
        <strain evidence="14 15">WL0086</strain>
    </source>
</reference>
<feature type="transmembrane region" description="Helical" evidence="12">
    <location>
        <begin position="205"/>
        <end position="234"/>
    </location>
</feature>
<evidence type="ECO:0000256" key="7">
    <source>
        <dbReference type="ARBA" id="ARBA00022801"/>
    </source>
</evidence>
<dbReference type="EMBL" id="CP139781">
    <property type="protein sequence ID" value="WRQ88113.1"/>
    <property type="molecule type" value="Genomic_DNA"/>
</dbReference>
<dbReference type="PANTHER" id="PTHR39188">
    <property type="entry name" value="MEMBRANE-ASSOCIATED ZINC METALLOPROTEASE M50B"/>
    <property type="match status" value="1"/>
</dbReference>
<evidence type="ECO:0000313" key="15">
    <source>
        <dbReference type="Proteomes" id="UP000738431"/>
    </source>
</evidence>
<evidence type="ECO:0000313" key="14">
    <source>
        <dbReference type="EMBL" id="WRQ88113.1"/>
    </source>
</evidence>
<evidence type="ECO:0000256" key="3">
    <source>
        <dbReference type="ARBA" id="ARBA00007931"/>
    </source>
</evidence>
<evidence type="ECO:0000256" key="9">
    <source>
        <dbReference type="ARBA" id="ARBA00022989"/>
    </source>
</evidence>
<accession>A0ABZ1C9D8</accession>
<feature type="domain" description="Peptidase M50" evidence="13">
    <location>
        <begin position="73"/>
        <end position="143"/>
    </location>
</feature>
<feature type="transmembrane region" description="Helical" evidence="12">
    <location>
        <begin position="67"/>
        <end position="86"/>
    </location>
</feature>
<keyword evidence="5 12" id="KW-0812">Transmembrane</keyword>
<feature type="domain" description="Peptidase M50" evidence="13">
    <location>
        <begin position="145"/>
        <end position="196"/>
    </location>
</feature>
<keyword evidence="7" id="KW-0378">Hydrolase</keyword>
<evidence type="ECO:0000256" key="6">
    <source>
        <dbReference type="ARBA" id="ARBA00022723"/>
    </source>
</evidence>
<dbReference type="Proteomes" id="UP000738431">
    <property type="component" value="Chromosome"/>
</dbReference>
<evidence type="ECO:0000256" key="4">
    <source>
        <dbReference type="ARBA" id="ARBA00022670"/>
    </source>
</evidence>
<keyword evidence="9 12" id="KW-1133">Transmembrane helix</keyword>
<keyword evidence="15" id="KW-1185">Reference proteome</keyword>
<keyword evidence="10" id="KW-0482">Metalloprotease</keyword>
<protein>
    <submittedName>
        <fullName evidence="14">M50 family metallopeptidase</fullName>
    </submittedName>
</protein>
<feature type="transmembrane region" description="Helical" evidence="12">
    <location>
        <begin position="163"/>
        <end position="185"/>
    </location>
</feature>
<organism evidence="14 15">
    <name type="scientific">Actomonas aquatica</name>
    <dbReference type="NCBI Taxonomy" id="2866162"/>
    <lineage>
        <taxon>Bacteria</taxon>
        <taxon>Pseudomonadati</taxon>
        <taxon>Verrucomicrobiota</taxon>
        <taxon>Opitutia</taxon>
        <taxon>Opitutales</taxon>
        <taxon>Opitutaceae</taxon>
        <taxon>Actomonas</taxon>
    </lineage>
</organism>
<feature type="transmembrane region" description="Helical" evidence="12">
    <location>
        <begin position="34"/>
        <end position="55"/>
    </location>
</feature>
<feature type="transmembrane region" description="Helical" evidence="12">
    <location>
        <begin position="122"/>
        <end position="142"/>
    </location>
</feature>
<sequence>MTFSTGNRPGGLALASGCAYCLRMTSTQNGSVRLFRFAGIDVWLHWSWLLAALFLFQLRSRAYDSPVWVGIEIVALFGIVLLHEFGHALACRQTGGQANNIVLWPLGGIAFVSPPHRAGAQLWSIAAGPLVNVALIPIIYYAGRLLIMTDTFTGSGYGEFWRWMAFMKELNINLLIFNLLPIYPLDGGQILRCLLWFGVGDRKSLLWASALGIVGAIGLGAYALMIGQLWLALITGFLGMNSWRTFHAVRQAT</sequence>
<name>A0ABZ1C9D8_9BACT</name>
<evidence type="ECO:0000256" key="10">
    <source>
        <dbReference type="ARBA" id="ARBA00023049"/>
    </source>
</evidence>
<evidence type="ECO:0000256" key="11">
    <source>
        <dbReference type="ARBA" id="ARBA00023136"/>
    </source>
</evidence>
<keyword evidence="6" id="KW-0479">Metal-binding</keyword>
<comment type="similarity">
    <text evidence="3">Belongs to the peptidase M50B family.</text>
</comment>
<dbReference type="RefSeq" id="WP_324726056.1">
    <property type="nucleotide sequence ID" value="NZ_CP139781.1"/>
</dbReference>
<evidence type="ECO:0000259" key="13">
    <source>
        <dbReference type="Pfam" id="PF02163"/>
    </source>
</evidence>
<proteinExistence type="inferred from homology"/>
<comment type="cofactor">
    <cofactor evidence="1">
        <name>Zn(2+)</name>
        <dbReference type="ChEBI" id="CHEBI:29105"/>
    </cofactor>
</comment>
<dbReference type="PANTHER" id="PTHR39188:SF3">
    <property type="entry name" value="STAGE IV SPORULATION PROTEIN FB"/>
    <property type="match status" value="1"/>
</dbReference>
<keyword evidence="8" id="KW-0862">Zinc</keyword>